<sequence>MANTTFNLPDVIPEALRTRDMADWNDAQNVLNWLDNYWGDAIRYRGRIELAARGKFEEKLRQELRESSKFLNEMNGRRKRDPTYGVVFPLNVSVVMTTRGHLQIGDVAGVIKVKSDARVQPAPAVAFDKPWWHDPPYMPATAPPEDVDMDGPAAEQPAPEKSTLDAAHQLSGTTDATKTPVAAEGRPPTGKHTPTLADAINQARDDTPAEPAPPKPSTRSKGKGKDQQSGQETSVNEDMPEKDPRQKVKRKTKDSVAGSGDEQPTTKRKSKKAKTAGATVEQMIAQTLDHSNAEAEAVLSKSVIQRANVPPEEEDANLSVEDVQRRNLQVTRGLMEALKHVGYAEHATLIRLKGIEEAIRHLAQDQASLRSDLASGQLKQSKIWIAPGERGMGKLFKMKFGLSNPYHQPPSGSAADSSKQPEAGGSRGPAFGDLDADNASEAAGDE</sequence>
<feature type="compositionally biased region" description="Polar residues" evidence="1">
    <location>
        <begin position="227"/>
        <end position="236"/>
    </location>
</feature>
<feature type="region of interest" description="Disordered" evidence="1">
    <location>
        <begin position="403"/>
        <end position="446"/>
    </location>
</feature>
<protein>
    <submittedName>
        <fullName evidence="2">Uncharacterized protein</fullName>
    </submittedName>
</protein>
<dbReference type="AlphaFoldDB" id="R7SDS6"/>
<feature type="compositionally biased region" description="Polar residues" evidence="1">
    <location>
        <begin position="410"/>
        <end position="420"/>
    </location>
</feature>
<keyword evidence="3" id="KW-1185">Reference proteome</keyword>
<dbReference type="Proteomes" id="UP000053558">
    <property type="component" value="Unassembled WGS sequence"/>
</dbReference>
<evidence type="ECO:0000313" key="2">
    <source>
        <dbReference type="EMBL" id="EIW73907.1"/>
    </source>
</evidence>
<evidence type="ECO:0000313" key="3">
    <source>
        <dbReference type="Proteomes" id="UP000053558"/>
    </source>
</evidence>
<dbReference type="KEGG" id="cput:CONPUDRAFT_160587"/>
<feature type="compositionally biased region" description="Acidic residues" evidence="1">
    <location>
        <begin position="434"/>
        <end position="446"/>
    </location>
</feature>
<reference evidence="3" key="1">
    <citation type="journal article" date="2012" name="Science">
        <title>The Paleozoic origin of enzymatic lignin decomposition reconstructed from 31 fungal genomes.</title>
        <authorList>
            <person name="Floudas D."/>
            <person name="Binder M."/>
            <person name="Riley R."/>
            <person name="Barry K."/>
            <person name="Blanchette R.A."/>
            <person name="Henrissat B."/>
            <person name="Martinez A.T."/>
            <person name="Otillar R."/>
            <person name="Spatafora J.W."/>
            <person name="Yadav J.S."/>
            <person name="Aerts A."/>
            <person name="Benoit I."/>
            <person name="Boyd A."/>
            <person name="Carlson A."/>
            <person name="Copeland A."/>
            <person name="Coutinho P.M."/>
            <person name="de Vries R.P."/>
            <person name="Ferreira P."/>
            <person name="Findley K."/>
            <person name="Foster B."/>
            <person name="Gaskell J."/>
            <person name="Glotzer D."/>
            <person name="Gorecki P."/>
            <person name="Heitman J."/>
            <person name="Hesse C."/>
            <person name="Hori C."/>
            <person name="Igarashi K."/>
            <person name="Jurgens J.A."/>
            <person name="Kallen N."/>
            <person name="Kersten P."/>
            <person name="Kohler A."/>
            <person name="Kuees U."/>
            <person name="Kumar T.K.A."/>
            <person name="Kuo A."/>
            <person name="LaButti K."/>
            <person name="Larrondo L.F."/>
            <person name="Lindquist E."/>
            <person name="Ling A."/>
            <person name="Lombard V."/>
            <person name="Lucas S."/>
            <person name="Lundell T."/>
            <person name="Martin R."/>
            <person name="McLaughlin D.J."/>
            <person name="Morgenstern I."/>
            <person name="Morin E."/>
            <person name="Murat C."/>
            <person name="Nagy L.G."/>
            <person name="Nolan M."/>
            <person name="Ohm R.A."/>
            <person name="Patyshakuliyeva A."/>
            <person name="Rokas A."/>
            <person name="Ruiz-Duenas F.J."/>
            <person name="Sabat G."/>
            <person name="Salamov A."/>
            <person name="Samejima M."/>
            <person name="Schmutz J."/>
            <person name="Slot J.C."/>
            <person name="St John F."/>
            <person name="Stenlid J."/>
            <person name="Sun H."/>
            <person name="Sun S."/>
            <person name="Syed K."/>
            <person name="Tsang A."/>
            <person name="Wiebenga A."/>
            <person name="Young D."/>
            <person name="Pisabarro A."/>
            <person name="Eastwood D.C."/>
            <person name="Martin F."/>
            <person name="Cullen D."/>
            <person name="Grigoriev I.V."/>
            <person name="Hibbett D.S."/>
        </authorList>
    </citation>
    <scope>NUCLEOTIDE SEQUENCE [LARGE SCALE GENOMIC DNA]</scope>
    <source>
        <strain evidence="3">RWD-64-598 SS2</strain>
    </source>
</reference>
<dbReference type="EMBL" id="JH711604">
    <property type="protein sequence ID" value="EIW73907.1"/>
    <property type="molecule type" value="Genomic_DNA"/>
</dbReference>
<feature type="region of interest" description="Disordered" evidence="1">
    <location>
        <begin position="130"/>
        <end position="278"/>
    </location>
</feature>
<dbReference type="RefSeq" id="XP_007775920.1">
    <property type="nucleotide sequence ID" value="XM_007777730.1"/>
</dbReference>
<gene>
    <name evidence="2" type="ORF">CONPUDRAFT_160587</name>
</gene>
<accession>R7SDS6</accession>
<proteinExistence type="predicted"/>
<organism evidence="2 3">
    <name type="scientific">Coniophora puteana (strain RWD-64-598)</name>
    <name type="common">Brown rot fungus</name>
    <dbReference type="NCBI Taxonomy" id="741705"/>
    <lineage>
        <taxon>Eukaryota</taxon>
        <taxon>Fungi</taxon>
        <taxon>Dikarya</taxon>
        <taxon>Basidiomycota</taxon>
        <taxon>Agaricomycotina</taxon>
        <taxon>Agaricomycetes</taxon>
        <taxon>Agaricomycetidae</taxon>
        <taxon>Boletales</taxon>
        <taxon>Coniophorineae</taxon>
        <taxon>Coniophoraceae</taxon>
        <taxon>Coniophora</taxon>
    </lineage>
</organism>
<dbReference type="GeneID" id="19204338"/>
<name>R7SDS6_CONPW</name>
<evidence type="ECO:0000256" key="1">
    <source>
        <dbReference type="SAM" id="MobiDB-lite"/>
    </source>
</evidence>